<dbReference type="RefSeq" id="WP_008143174.1">
    <property type="nucleotide sequence ID" value="NZ_CABJGD010000011.1"/>
</dbReference>
<dbReference type="PANTHER" id="PTHR43685:SF2">
    <property type="entry name" value="GLYCOSYLTRANSFERASE 2-LIKE DOMAIN-CONTAINING PROTEIN"/>
    <property type="match status" value="1"/>
</dbReference>
<reference evidence="2 3" key="1">
    <citation type="submission" date="2018-08" db="EMBL/GenBank/DDBJ databases">
        <title>A genome reference for cultivated species of the human gut microbiota.</title>
        <authorList>
            <person name="Zou Y."/>
            <person name="Xue W."/>
            <person name="Luo G."/>
        </authorList>
    </citation>
    <scope>NUCLEOTIDE SEQUENCE [LARGE SCALE GENOMIC DNA]</scope>
    <source>
        <strain evidence="2 3">AM42-38</strain>
    </source>
</reference>
<dbReference type="Pfam" id="PF00535">
    <property type="entry name" value="Glycos_transf_2"/>
    <property type="match status" value="1"/>
</dbReference>
<organism evidence="2 3">
    <name type="scientific">Phocaeicola coprophilus</name>
    <dbReference type="NCBI Taxonomy" id="387090"/>
    <lineage>
        <taxon>Bacteria</taxon>
        <taxon>Pseudomonadati</taxon>
        <taxon>Bacteroidota</taxon>
        <taxon>Bacteroidia</taxon>
        <taxon>Bacteroidales</taxon>
        <taxon>Bacteroidaceae</taxon>
        <taxon>Phocaeicola</taxon>
    </lineage>
</organism>
<dbReference type="InterPro" id="IPR029044">
    <property type="entry name" value="Nucleotide-diphossugar_trans"/>
</dbReference>
<name>A0A413T0W7_9BACT</name>
<evidence type="ECO:0000313" key="3">
    <source>
        <dbReference type="Proteomes" id="UP000283855"/>
    </source>
</evidence>
<dbReference type="Proteomes" id="UP000283855">
    <property type="component" value="Unassembled WGS sequence"/>
</dbReference>
<dbReference type="EMBL" id="QSFT01000011">
    <property type="protein sequence ID" value="RHA76274.1"/>
    <property type="molecule type" value="Genomic_DNA"/>
</dbReference>
<dbReference type="Gene3D" id="3.90.550.10">
    <property type="entry name" value="Spore Coat Polysaccharide Biosynthesis Protein SpsA, Chain A"/>
    <property type="match status" value="1"/>
</dbReference>
<evidence type="ECO:0000259" key="1">
    <source>
        <dbReference type="Pfam" id="PF00535"/>
    </source>
</evidence>
<protein>
    <submittedName>
        <fullName evidence="2">Glycosyltransferase</fullName>
    </submittedName>
</protein>
<sequence length="271" mass="31221">MKQIADEISLIITTYNTPVFLEIVLKSVMKQQVFPLEVIVADDGSGTPTRELIERYQKVFPVPLIHSWIPDEGFRVSKARNVAAARARGIYLVMIDGDMVLGRHFIEDHRTLMKRGYFTTGSRARLMKKGTERICKKLSPDITFWTPGLRRRLVMLRLPFLHRFIKGNSGLKRARSCNMGVWKDDYIRVNGFEENFVGWGFEDWEFFQRLYNCGLVRQNAKLMAPAVHLYHPVKNADRAPLNEQMLKNTAATGKQRAEKGVDQYLDLSCNP</sequence>
<proteinExistence type="predicted"/>
<evidence type="ECO:0000313" key="2">
    <source>
        <dbReference type="EMBL" id="RHA76274.1"/>
    </source>
</evidence>
<dbReference type="SUPFAM" id="SSF53448">
    <property type="entry name" value="Nucleotide-diphospho-sugar transferases"/>
    <property type="match status" value="1"/>
</dbReference>
<dbReference type="PANTHER" id="PTHR43685">
    <property type="entry name" value="GLYCOSYLTRANSFERASE"/>
    <property type="match status" value="1"/>
</dbReference>
<feature type="domain" description="Glycosyltransferase 2-like" evidence="1">
    <location>
        <begin position="9"/>
        <end position="170"/>
    </location>
</feature>
<comment type="caution">
    <text evidence="2">The sequence shown here is derived from an EMBL/GenBank/DDBJ whole genome shotgun (WGS) entry which is preliminary data.</text>
</comment>
<gene>
    <name evidence="2" type="ORF">DW921_06945</name>
</gene>
<dbReference type="AlphaFoldDB" id="A0A413T0W7"/>
<dbReference type="GeneID" id="78406370"/>
<keyword evidence="2" id="KW-0808">Transferase</keyword>
<dbReference type="InterPro" id="IPR050834">
    <property type="entry name" value="Glycosyltransf_2"/>
</dbReference>
<dbReference type="GO" id="GO:0016740">
    <property type="term" value="F:transferase activity"/>
    <property type="evidence" value="ECO:0007669"/>
    <property type="project" value="UniProtKB-KW"/>
</dbReference>
<dbReference type="InterPro" id="IPR001173">
    <property type="entry name" value="Glyco_trans_2-like"/>
</dbReference>
<accession>A0A413T0W7</accession>